<proteinExistence type="predicted"/>
<dbReference type="AlphaFoldDB" id="A0A7J6JLA3"/>
<organism evidence="2 3">
    <name type="scientific">Colletotrichum fructicola (strain Nara gc5)</name>
    <name type="common">Anthracnose fungus</name>
    <name type="synonym">Colletotrichum gloeosporioides (strain Nara gc5)</name>
    <dbReference type="NCBI Taxonomy" id="1213859"/>
    <lineage>
        <taxon>Eukaryota</taxon>
        <taxon>Fungi</taxon>
        <taxon>Dikarya</taxon>
        <taxon>Ascomycota</taxon>
        <taxon>Pezizomycotina</taxon>
        <taxon>Sordariomycetes</taxon>
        <taxon>Hypocreomycetidae</taxon>
        <taxon>Glomerellales</taxon>
        <taxon>Glomerellaceae</taxon>
        <taxon>Colletotrichum</taxon>
        <taxon>Colletotrichum gloeosporioides species complex</taxon>
    </lineage>
</organism>
<accession>A0A7J6JLA3</accession>
<reference evidence="2 3" key="2">
    <citation type="submission" date="2020-04" db="EMBL/GenBank/DDBJ databases">
        <title>Genome sequencing and assembly of multiple isolates from the Colletotrichum gloeosporioides species complex.</title>
        <authorList>
            <person name="Gan P."/>
            <person name="Shirasu K."/>
        </authorList>
    </citation>
    <scope>NUCLEOTIDE SEQUENCE [LARGE SCALE GENOMIC DNA]</scope>
    <source>
        <strain evidence="2 3">Nara gc5</strain>
    </source>
</reference>
<gene>
    <name evidence="2" type="ORF">CGGC5_v002216</name>
</gene>
<dbReference type="GeneID" id="43619195"/>
<feature type="transmembrane region" description="Helical" evidence="1">
    <location>
        <begin position="86"/>
        <end position="108"/>
    </location>
</feature>
<dbReference type="Proteomes" id="UP000011096">
    <property type="component" value="Unassembled WGS sequence"/>
</dbReference>
<keyword evidence="3" id="KW-1185">Reference proteome</keyword>
<protein>
    <submittedName>
        <fullName evidence="2">Uncharacterized protein</fullName>
    </submittedName>
</protein>
<keyword evidence="1" id="KW-0472">Membrane</keyword>
<keyword evidence="1" id="KW-1133">Transmembrane helix</keyword>
<reference evidence="2 3" key="1">
    <citation type="submission" date="2012-08" db="EMBL/GenBank/DDBJ databases">
        <authorList>
            <person name="Gan P.H.P."/>
            <person name="Ikeda K."/>
            <person name="Irieda H."/>
            <person name="Narusaka M."/>
            <person name="O'Connell R.J."/>
            <person name="Narusaka Y."/>
            <person name="Takano Y."/>
            <person name="Kubo Y."/>
            <person name="Shirasu K."/>
        </authorList>
    </citation>
    <scope>NUCLEOTIDE SEQUENCE [LARGE SCALE GENOMIC DNA]</scope>
    <source>
        <strain evidence="2 3">Nara gc5</strain>
    </source>
</reference>
<evidence type="ECO:0000313" key="2">
    <source>
        <dbReference type="EMBL" id="KAF4491365.1"/>
    </source>
</evidence>
<evidence type="ECO:0000256" key="1">
    <source>
        <dbReference type="SAM" id="Phobius"/>
    </source>
</evidence>
<dbReference type="EMBL" id="ANPB02000001">
    <property type="protein sequence ID" value="KAF4491365.1"/>
    <property type="molecule type" value="Genomic_DNA"/>
</dbReference>
<dbReference type="InParanoid" id="A0A7J6JLA3"/>
<name>A0A7J6JLA3_COLFN</name>
<dbReference type="RefSeq" id="XP_066009737.1">
    <property type="nucleotide sequence ID" value="XM_066150936.1"/>
</dbReference>
<evidence type="ECO:0000313" key="3">
    <source>
        <dbReference type="Proteomes" id="UP000011096"/>
    </source>
</evidence>
<sequence length="123" mass="13495">MYWPHQLCRESNGRLQPSPVLALQRVPPGRICNSVNLALAVPPPILSRPLDLFIVAGQGRNVLSQQQATLLGLSAAPRFNTLRPSLIGRLILLVLSPTAVYILSYLPISPTQPLSSHSTTRRR</sequence>
<comment type="caution">
    <text evidence="2">The sequence shown here is derived from an EMBL/GenBank/DDBJ whole genome shotgun (WGS) entry which is preliminary data.</text>
</comment>
<keyword evidence="1" id="KW-0812">Transmembrane</keyword>